<evidence type="ECO:0000256" key="5">
    <source>
        <dbReference type="HAMAP-Rule" id="MF_01883"/>
    </source>
</evidence>
<dbReference type="Pfam" id="PF01874">
    <property type="entry name" value="CitG"/>
    <property type="match status" value="1"/>
</dbReference>
<protein>
    <recommendedName>
        <fullName evidence="5">Probable 2-(5''-triphosphoribosyl)-3'-dephosphocoenzyme-A synthase</fullName>
        <shortName evidence="5">2-(5''-triphosphoribosyl)-3'-dephospho-CoA synthase</shortName>
        <ecNumber evidence="5">2.4.2.52</ecNumber>
    </recommendedName>
</protein>
<evidence type="ECO:0000256" key="3">
    <source>
        <dbReference type="ARBA" id="ARBA00022741"/>
    </source>
</evidence>
<dbReference type="AlphaFoldDB" id="A0A4R8LNV0"/>
<dbReference type="EC" id="2.4.2.52" evidence="5"/>
<keyword evidence="3 5" id="KW-0547">Nucleotide-binding</keyword>
<dbReference type="PANTHER" id="PTHR30201">
    <property type="entry name" value="TRIPHOSPHORIBOSYL-DEPHOSPHO-COA SYNTHASE"/>
    <property type="match status" value="1"/>
</dbReference>
<evidence type="ECO:0000313" key="7">
    <source>
        <dbReference type="Proteomes" id="UP000295509"/>
    </source>
</evidence>
<evidence type="ECO:0000256" key="2">
    <source>
        <dbReference type="ARBA" id="ARBA00022679"/>
    </source>
</evidence>
<evidence type="ECO:0000313" key="6">
    <source>
        <dbReference type="EMBL" id="TDY45471.1"/>
    </source>
</evidence>
<dbReference type="GO" id="GO:0051191">
    <property type="term" value="P:prosthetic group biosynthetic process"/>
    <property type="evidence" value="ECO:0007669"/>
    <property type="project" value="TreeGrafter"/>
</dbReference>
<keyword evidence="2 5" id="KW-0808">Transferase</keyword>
<dbReference type="InterPro" id="IPR002736">
    <property type="entry name" value="CitG"/>
</dbReference>
<comment type="catalytic activity">
    <reaction evidence="1 5">
        <text>3'-dephospho-CoA + ATP = 2'-(5''-triphospho-alpha-D-ribosyl)-3'-dephospho-CoA + adenine</text>
        <dbReference type="Rhea" id="RHEA:15117"/>
        <dbReference type="ChEBI" id="CHEBI:16708"/>
        <dbReference type="ChEBI" id="CHEBI:30616"/>
        <dbReference type="ChEBI" id="CHEBI:57328"/>
        <dbReference type="ChEBI" id="CHEBI:61378"/>
        <dbReference type="EC" id="2.4.2.52"/>
    </reaction>
</comment>
<evidence type="ECO:0000256" key="1">
    <source>
        <dbReference type="ARBA" id="ARBA00001210"/>
    </source>
</evidence>
<sequence length="417" mass="42433">MVSAAVSSQCAKRRHTAADDGATAQCVDIDDERQVTSVTVWAMASTRRGLDATASLPGACRVERAAPQPLSDAQLARFAVDALIDEAELTPKPALVDGRGSGAHRDLDLPTMRRSARALESTFEALARAARQRTPSAALRAELAEIGREGEQAMMRATGGSNAHRGAIWIVGLMIAGAAISGVARGTAGTSGASASLGAASFGASASSGASGSLATASACAVASLPSAFIDSAPPVEHADSAARTRHRAYADAATVCSLGAQIACFPDRFAAPVDSHGERARQRYQVGGARREAQDGFPHALDIGLPALAHARERGIGENAARVDALLAIMASLDDTCLLHRAGLPGLQAGQRGARRVLAAGGSSTAAGRAALSALDRALVALNASPGGAADLLAATLFLDKLSRQDFTGSTASWNT</sequence>
<dbReference type="PANTHER" id="PTHR30201:SF2">
    <property type="entry name" value="2-(5''-TRIPHOSPHORIBOSYL)-3'-DEPHOSPHOCOENZYME-A SYNTHASE"/>
    <property type="match status" value="1"/>
</dbReference>
<gene>
    <name evidence="5" type="primary">mdcB</name>
    <name evidence="6" type="ORF">BX592_114138</name>
</gene>
<accession>A0A4R8LNV0</accession>
<comment type="similarity">
    <text evidence="5">Belongs to the CitG/MdcB family.</text>
</comment>
<name>A0A4R8LNV0_9BURK</name>
<dbReference type="InterPro" id="IPR017555">
    <property type="entry name" value="TriPribosyl-deP-CoA_syn"/>
</dbReference>
<reference evidence="6 7" key="1">
    <citation type="submission" date="2019-03" db="EMBL/GenBank/DDBJ databases">
        <title>Genomic Encyclopedia of Type Strains, Phase III (KMG-III): the genomes of soil and plant-associated and newly described type strains.</title>
        <authorList>
            <person name="Whitman W."/>
        </authorList>
    </citation>
    <scope>NUCLEOTIDE SEQUENCE [LARGE SCALE GENOMIC DNA]</scope>
    <source>
        <strain evidence="6 7">LMG 29544</strain>
    </source>
</reference>
<keyword evidence="7" id="KW-1185">Reference proteome</keyword>
<keyword evidence="4 5" id="KW-0067">ATP-binding</keyword>
<dbReference type="Proteomes" id="UP000295509">
    <property type="component" value="Unassembled WGS sequence"/>
</dbReference>
<proteinExistence type="inferred from homology"/>
<organism evidence="6 7">
    <name type="scientific">Paraburkholderia rhizosphaerae</name>
    <dbReference type="NCBI Taxonomy" id="480658"/>
    <lineage>
        <taxon>Bacteria</taxon>
        <taxon>Pseudomonadati</taxon>
        <taxon>Pseudomonadota</taxon>
        <taxon>Betaproteobacteria</taxon>
        <taxon>Burkholderiales</taxon>
        <taxon>Burkholderiaceae</taxon>
        <taxon>Paraburkholderia</taxon>
    </lineage>
</organism>
<dbReference type="HAMAP" id="MF_01883">
    <property type="entry name" value="MdcB"/>
    <property type="match status" value="1"/>
</dbReference>
<comment type="function">
    <text evidence="5">Involved in the formation of 2-(5''-phosphoribosyl)-3'-dephosphocoenzyme-A, the prosthetic group of the acyl-carrier protein of the malonate decarboxylase.</text>
</comment>
<evidence type="ECO:0000256" key="4">
    <source>
        <dbReference type="ARBA" id="ARBA00022840"/>
    </source>
</evidence>
<dbReference type="Gene3D" id="1.10.4200.10">
    <property type="entry name" value="Triphosphoribosyl-dephospho-CoA protein"/>
    <property type="match status" value="1"/>
</dbReference>
<dbReference type="GO" id="GO:0005524">
    <property type="term" value="F:ATP binding"/>
    <property type="evidence" value="ECO:0007669"/>
    <property type="project" value="UniProtKB-KW"/>
</dbReference>
<dbReference type="EMBL" id="SORE01000014">
    <property type="protein sequence ID" value="TDY45471.1"/>
    <property type="molecule type" value="Genomic_DNA"/>
</dbReference>
<comment type="caution">
    <text evidence="6">The sequence shown here is derived from an EMBL/GenBank/DDBJ whole genome shotgun (WGS) entry which is preliminary data.</text>
</comment>
<dbReference type="GO" id="GO:0046917">
    <property type="term" value="F:triphosphoribosyl-dephospho-CoA synthase activity"/>
    <property type="evidence" value="ECO:0007669"/>
    <property type="project" value="UniProtKB-UniRule"/>
</dbReference>